<reference evidence="2 3" key="1">
    <citation type="submission" date="2021-05" db="EMBL/GenBank/DDBJ databases">
        <title>The draft genome of Geobacter pelophilus DSM 12255.</title>
        <authorList>
            <person name="Xu Z."/>
            <person name="Masuda Y."/>
            <person name="Itoh H."/>
            <person name="Senoo K."/>
        </authorList>
    </citation>
    <scope>NUCLEOTIDE SEQUENCE [LARGE SCALE GENOMIC DNA]</scope>
    <source>
        <strain evidence="2 3">DSM 12255</strain>
    </source>
</reference>
<dbReference type="EMBL" id="JAHCVJ010000001">
    <property type="protein sequence ID" value="MBT0663241.1"/>
    <property type="molecule type" value="Genomic_DNA"/>
</dbReference>
<organism evidence="2 3">
    <name type="scientific">Geoanaerobacter pelophilus</name>
    <dbReference type="NCBI Taxonomy" id="60036"/>
    <lineage>
        <taxon>Bacteria</taxon>
        <taxon>Pseudomonadati</taxon>
        <taxon>Thermodesulfobacteriota</taxon>
        <taxon>Desulfuromonadia</taxon>
        <taxon>Geobacterales</taxon>
        <taxon>Geobacteraceae</taxon>
        <taxon>Geoanaerobacter</taxon>
    </lineage>
</organism>
<gene>
    <name evidence="2" type="primary">tsaB</name>
    <name evidence="2" type="ORF">KI809_02915</name>
</gene>
<dbReference type="NCBIfam" id="TIGR03725">
    <property type="entry name" value="T6A_YeaZ"/>
    <property type="match status" value="1"/>
</dbReference>
<dbReference type="GO" id="GO:0002949">
    <property type="term" value="P:tRNA threonylcarbamoyladenosine modification"/>
    <property type="evidence" value="ECO:0007669"/>
    <property type="project" value="InterPro"/>
</dbReference>
<protein>
    <submittedName>
        <fullName evidence="2">tRNA (Adenosine(37)-N6)-threonylcarbamoyltransferase complex dimerization subunit type 1 TsaB</fullName>
        <ecNumber evidence="2">2.3.1.234</ecNumber>
    </submittedName>
</protein>
<keyword evidence="2" id="KW-0808">Transferase</keyword>
<accession>A0AAW4KXA0</accession>
<dbReference type="InterPro" id="IPR043129">
    <property type="entry name" value="ATPase_NBD"/>
</dbReference>
<dbReference type="InterPro" id="IPR000905">
    <property type="entry name" value="Gcp-like_dom"/>
</dbReference>
<evidence type="ECO:0000313" key="2">
    <source>
        <dbReference type="EMBL" id="MBT0663241.1"/>
    </source>
</evidence>
<feature type="domain" description="Gcp-like" evidence="1">
    <location>
        <begin position="36"/>
        <end position="148"/>
    </location>
</feature>
<dbReference type="Pfam" id="PF00814">
    <property type="entry name" value="TsaD"/>
    <property type="match status" value="1"/>
</dbReference>
<dbReference type="CDD" id="cd24032">
    <property type="entry name" value="ASKHA_NBD_TsaB"/>
    <property type="match status" value="1"/>
</dbReference>
<sequence>MKLLTIDTSSTVCSVALTEGEQLIGEYLLAGGKGASSRLFDAIERLTTDCGVAMGAIDAFGVVTGPGAFTGLRVGIAAVKGLALATGKPVAGISSLAMLAMNIPLSNLPVCALYDARKNEVYAGLYACSSALPVPIRGDAVIAPEAVAQWLTGPTILVGDGALRYREQLLALLGDRAIFAPPHVHLPRASNGAMLAYAALQRGDGVSAVDLLPVYLRLSEAEMAKQR</sequence>
<proteinExistence type="predicted"/>
<dbReference type="EC" id="2.3.1.234" evidence="2"/>
<dbReference type="Proteomes" id="UP000811899">
    <property type="component" value="Unassembled WGS sequence"/>
</dbReference>
<comment type="caution">
    <text evidence="2">The sequence shown here is derived from an EMBL/GenBank/DDBJ whole genome shotgun (WGS) entry which is preliminary data.</text>
</comment>
<dbReference type="SUPFAM" id="SSF53067">
    <property type="entry name" value="Actin-like ATPase domain"/>
    <property type="match status" value="2"/>
</dbReference>
<dbReference type="InterPro" id="IPR022496">
    <property type="entry name" value="T6A_TsaB"/>
</dbReference>
<dbReference type="AlphaFoldDB" id="A0AAW4KXA0"/>
<dbReference type="RefSeq" id="WP_214169999.1">
    <property type="nucleotide sequence ID" value="NZ_JAHCVJ010000001.1"/>
</dbReference>
<keyword evidence="2" id="KW-0012">Acyltransferase</keyword>
<evidence type="ECO:0000313" key="3">
    <source>
        <dbReference type="Proteomes" id="UP000811899"/>
    </source>
</evidence>
<evidence type="ECO:0000259" key="1">
    <source>
        <dbReference type="Pfam" id="PF00814"/>
    </source>
</evidence>
<dbReference type="Gene3D" id="3.30.420.40">
    <property type="match status" value="2"/>
</dbReference>
<name>A0AAW4KXA0_9BACT</name>
<dbReference type="GO" id="GO:0061711">
    <property type="term" value="F:tRNA N(6)-L-threonylcarbamoyladenine synthase activity"/>
    <property type="evidence" value="ECO:0007669"/>
    <property type="project" value="UniProtKB-EC"/>
</dbReference>
<keyword evidence="3" id="KW-1185">Reference proteome</keyword>